<dbReference type="EMBL" id="CM042048">
    <property type="protein sequence ID" value="KAI3757968.1"/>
    <property type="molecule type" value="Genomic_DNA"/>
</dbReference>
<dbReference type="Proteomes" id="UP001055879">
    <property type="component" value="Linkage Group LG02"/>
</dbReference>
<reference evidence="1 2" key="2">
    <citation type="journal article" date="2022" name="Mol. Ecol. Resour.">
        <title>The genomes of chicory, endive, great burdock and yacon provide insights into Asteraceae paleo-polyploidization history and plant inulin production.</title>
        <authorList>
            <person name="Fan W."/>
            <person name="Wang S."/>
            <person name="Wang H."/>
            <person name="Wang A."/>
            <person name="Jiang F."/>
            <person name="Liu H."/>
            <person name="Zhao H."/>
            <person name="Xu D."/>
            <person name="Zhang Y."/>
        </authorList>
    </citation>
    <scope>NUCLEOTIDE SEQUENCE [LARGE SCALE GENOMIC DNA]</scope>
    <source>
        <strain evidence="2">cv. Niubang</strain>
    </source>
</reference>
<evidence type="ECO:0000313" key="1">
    <source>
        <dbReference type="EMBL" id="KAI3757968.1"/>
    </source>
</evidence>
<protein>
    <submittedName>
        <fullName evidence="1">Uncharacterized protein</fullName>
    </submittedName>
</protein>
<organism evidence="1 2">
    <name type="scientific">Arctium lappa</name>
    <name type="common">Greater burdock</name>
    <name type="synonym">Lappa major</name>
    <dbReference type="NCBI Taxonomy" id="4217"/>
    <lineage>
        <taxon>Eukaryota</taxon>
        <taxon>Viridiplantae</taxon>
        <taxon>Streptophyta</taxon>
        <taxon>Embryophyta</taxon>
        <taxon>Tracheophyta</taxon>
        <taxon>Spermatophyta</taxon>
        <taxon>Magnoliopsida</taxon>
        <taxon>eudicotyledons</taxon>
        <taxon>Gunneridae</taxon>
        <taxon>Pentapetalae</taxon>
        <taxon>asterids</taxon>
        <taxon>campanulids</taxon>
        <taxon>Asterales</taxon>
        <taxon>Asteraceae</taxon>
        <taxon>Carduoideae</taxon>
        <taxon>Cardueae</taxon>
        <taxon>Arctiinae</taxon>
        <taxon>Arctium</taxon>
    </lineage>
</organism>
<name>A0ACB9EHA1_ARCLA</name>
<accession>A0ACB9EHA1</accession>
<gene>
    <name evidence="1" type="ORF">L6452_05514</name>
</gene>
<proteinExistence type="predicted"/>
<comment type="caution">
    <text evidence="1">The sequence shown here is derived from an EMBL/GenBank/DDBJ whole genome shotgun (WGS) entry which is preliminary data.</text>
</comment>
<sequence length="100" mass="11059">MASYTVTPSSSPMASYTVTTSSSPVIFSFLPPLKSPPRLYPLSPPYFPPKKNKDSVEGITNIISRDQWEENTCSSFRRMQLIPRSSLTSSLVTADGRVDI</sequence>
<keyword evidence="2" id="KW-1185">Reference proteome</keyword>
<reference evidence="2" key="1">
    <citation type="journal article" date="2022" name="Mol. Ecol. Resour.">
        <title>The genomes of chicory, endive, great burdock and yacon provide insights into Asteraceae palaeo-polyploidization history and plant inulin production.</title>
        <authorList>
            <person name="Fan W."/>
            <person name="Wang S."/>
            <person name="Wang H."/>
            <person name="Wang A."/>
            <person name="Jiang F."/>
            <person name="Liu H."/>
            <person name="Zhao H."/>
            <person name="Xu D."/>
            <person name="Zhang Y."/>
        </authorList>
    </citation>
    <scope>NUCLEOTIDE SEQUENCE [LARGE SCALE GENOMIC DNA]</scope>
    <source>
        <strain evidence="2">cv. Niubang</strain>
    </source>
</reference>
<evidence type="ECO:0000313" key="2">
    <source>
        <dbReference type="Proteomes" id="UP001055879"/>
    </source>
</evidence>